<keyword evidence="2" id="KW-1185">Reference proteome</keyword>
<evidence type="ECO:0000313" key="2">
    <source>
        <dbReference type="Proteomes" id="UP001139031"/>
    </source>
</evidence>
<comment type="caution">
    <text evidence="1">The sequence shown here is derived from an EMBL/GenBank/DDBJ whole genome shotgun (WGS) entry which is preliminary data.</text>
</comment>
<proteinExistence type="predicted"/>
<protein>
    <submittedName>
        <fullName evidence="1">Uncharacterized protein</fullName>
    </submittedName>
</protein>
<dbReference type="Proteomes" id="UP001139031">
    <property type="component" value="Unassembled WGS sequence"/>
</dbReference>
<dbReference type="EMBL" id="JAIRAU010000001">
    <property type="protein sequence ID" value="MBZ5708143.1"/>
    <property type="molecule type" value="Genomic_DNA"/>
</dbReference>
<accession>A0ABS7TIT8</accession>
<sequence>MDADGLLEHFRFVHQSMRDHAWVHGAGASKASWTPLAGELHLRATAAVTNLNS</sequence>
<name>A0ABS7TIT8_9BACT</name>
<dbReference type="RefSeq" id="WP_224189897.1">
    <property type="nucleotide sequence ID" value="NZ_JAIRAU010000001.1"/>
</dbReference>
<evidence type="ECO:0000313" key="1">
    <source>
        <dbReference type="EMBL" id="MBZ5708143.1"/>
    </source>
</evidence>
<organism evidence="1 2">
    <name type="scientific">Nannocystis pusilla</name>
    <dbReference type="NCBI Taxonomy" id="889268"/>
    <lineage>
        <taxon>Bacteria</taxon>
        <taxon>Pseudomonadati</taxon>
        <taxon>Myxococcota</taxon>
        <taxon>Polyangia</taxon>
        <taxon>Nannocystales</taxon>
        <taxon>Nannocystaceae</taxon>
        <taxon>Nannocystis</taxon>
    </lineage>
</organism>
<reference evidence="1" key="1">
    <citation type="submission" date="2021-08" db="EMBL/GenBank/DDBJ databases">
        <authorList>
            <person name="Stevens D.C."/>
        </authorList>
    </citation>
    <scope>NUCLEOTIDE SEQUENCE</scope>
    <source>
        <strain evidence="1">DSM 53165</strain>
    </source>
</reference>
<gene>
    <name evidence="1" type="ORF">K7C98_02660</name>
</gene>